<comment type="caution">
    <text evidence="2">The sequence shown here is derived from an EMBL/GenBank/DDBJ whole genome shotgun (WGS) entry which is preliminary data.</text>
</comment>
<dbReference type="AlphaFoldDB" id="A0A8X6YWJ4"/>
<accession>A0A8X6YWJ4</accession>
<protein>
    <submittedName>
        <fullName evidence="2">Uncharacterized protein</fullName>
    </submittedName>
</protein>
<proteinExistence type="predicted"/>
<dbReference type="Proteomes" id="UP000886998">
    <property type="component" value="Unassembled WGS sequence"/>
</dbReference>
<organism evidence="2 3">
    <name type="scientific">Trichonephila inaurata madagascariensis</name>
    <dbReference type="NCBI Taxonomy" id="2747483"/>
    <lineage>
        <taxon>Eukaryota</taxon>
        <taxon>Metazoa</taxon>
        <taxon>Ecdysozoa</taxon>
        <taxon>Arthropoda</taxon>
        <taxon>Chelicerata</taxon>
        <taxon>Arachnida</taxon>
        <taxon>Araneae</taxon>
        <taxon>Araneomorphae</taxon>
        <taxon>Entelegynae</taxon>
        <taxon>Araneoidea</taxon>
        <taxon>Nephilidae</taxon>
        <taxon>Trichonephila</taxon>
        <taxon>Trichonephila inaurata</taxon>
    </lineage>
</organism>
<evidence type="ECO:0000313" key="3">
    <source>
        <dbReference type="Proteomes" id="UP000886998"/>
    </source>
</evidence>
<feature type="region of interest" description="Disordered" evidence="1">
    <location>
        <begin position="1"/>
        <end position="41"/>
    </location>
</feature>
<reference evidence="2" key="1">
    <citation type="submission" date="2020-08" db="EMBL/GenBank/DDBJ databases">
        <title>Multicomponent nature underlies the extraordinary mechanical properties of spider dragline silk.</title>
        <authorList>
            <person name="Kono N."/>
            <person name="Nakamura H."/>
            <person name="Mori M."/>
            <person name="Yoshida Y."/>
            <person name="Ohtoshi R."/>
            <person name="Malay A.D."/>
            <person name="Moran D.A.P."/>
            <person name="Tomita M."/>
            <person name="Numata K."/>
            <person name="Arakawa K."/>
        </authorList>
    </citation>
    <scope>NUCLEOTIDE SEQUENCE</scope>
</reference>
<name>A0A8X6YWJ4_9ARAC</name>
<evidence type="ECO:0000256" key="1">
    <source>
        <dbReference type="SAM" id="MobiDB-lite"/>
    </source>
</evidence>
<keyword evidence="3" id="KW-1185">Reference proteome</keyword>
<sequence>MAYLRFRSPESAASTPHGEPDINPRLTAPLRDPPQSVPAEKGRVVTSKYANKEVRSLIKPPSITSTSTTAATRESVNVVTTVPTRDGDPGVRD</sequence>
<evidence type="ECO:0000313" key="2">
    <source>
        <dbReference type="EMBL" id="GFY79227.1"/>
    </source>
</evidence>
<dbReference type="EMBL" id="BMAV01023458">
    <property type="protein sequence ID" value="GFY79227.1"/>
    <property type="molecule type" value="Genomic_DNA"/>
</dbReference>
<gene>
    <name evidence="2" type="ORF">TNIN_422161</name>
</gene>